<protein>
    <submittedName>
        <fullName evidence="1">Unannotated protein</fullName>
    </submittedName>
</protein>
<sequence>MVIPRDEKLRITQRVHAKWSAIYDDRDDAEANDAYFKMYEEAMAEAEEKYKDRPANS</sequence>
<dbReference type="AlphaFoldDB" id="A0A6J7E6V9"/>
<gene>
    <name evidence="1" type="ORF">UFOPK3342_01292</name>
</gene>
<accession>A0A6J7E6V9</accession>
<organism evidence="1">
    <name type="scientific">freshwater metagenome</name>
    <dbReference type="NCBI Taxonomy" id="449393"/>
    <lineage>
        <taxon>unclassified sequences</taxon>
        <taxon>metagenomes</taxon>
        <taxon>ecological metagenomes</taxon>
    </lineage>
</organism>
<dbReference type="EMBL" id="CAFBLH010000051">
    <property type="protein sequence ID" value="CAB4876544.1"/>
    <property type="molecule type" value="Genomic_DNA"/>
</dbReference>
<reference evidence="1" key="1">
    <citation type="submission" date="2020-05" db="EMBL/GenBank/DDBJ databases">
        <authorList>
            <person name="Chiriac C."/>
            <person name="Salcher M."/>
            <person name="Ghai R."/>
            <person name="Kavagutti S V."/>
        </authorList>
    </citation>
    <scope>NUCLEOTIDE SEQUENCE</scope>
</reference>
<evidence type="ECO:0000313" key="1">
    <source>
        <dbReference type="EMBL" id="CAB4876544.1"/>
    </source>
</evidence>
<proteinExistence type="predicted"/>
<name>A0A6J7E6V9_9ZZZZ</name>